<dbReference type="Pfam" id="PF01370">
    <property type="entry name" value="Epimerase"/>
    <property type="match status" value="1"/>
</dbReference>
<dbReference type="InterPro" id="IPR001509">
    <property type="entry name" value="Epimerase_deHydtase"/>
</dbReference>
<evidence type="ECO:0000259" key="1">
    <source>
        <dbReference type="Pfam" id="PF01370"/>
    </source>
</evidence>
<dbReference type="PANTHER" id="PTHR43245:SF13">
    <property type="entry name" value="UDP-D-APIOSE_UDP-D-XYLOSE SYNTHASE 2"/>
    <property type="match status" value="1"/>
</dbReference>
<accession>A0A2M6P1H1</accession>
<feature type="domain" description="NAD-dependent epimerase/dehydratase" evidence="1">
    <location>
        <begin position="5"/>
        <end position="240"/>
    </location>
</feature>
<dbReference type="SUPFAM" id="SSF51735">
    <property type="entry name" value="NAD(P)-binding Rossmann-fold domains"/>
    <property type="match status" value="1"/>
</dbReference>
<sequence>MAHYLITGGAGFIGTNLTKQLLADGHQVRIIDNYAGGKMEERMQEGAEYVEGDIRNMDDLNKVMQGVEGVFHMAALPRVSYSVEYPALTHDVNVNGTLNVLLAARDNGVKRVVFSSSSSSYGNQETYPLKEDTVIKKPIAPYALHKFIGEEYCRLFAELYNLETVSLVYFNVYGPYADPHGAYALVIAKFLEQVKHGEPMTICGDGEYYRDYTHVSDIVRANMLAMTKDTACNGETINIGNGNPHSVNNIVEFIGGESVHVPDRPGDVRYTEADSSRAKELLGWEPTVSLKEGIDMLKKDFGV</sequence>
<dbReference type="PANTHER" id="PTHR43245">
    <property type="entry name" value="BIFUNCTIONAL POLYMYXIN RESISTANCE PROTEIN ARNA"/>
    <property type="match status" value="1"/>
</dbReference>
<evidence type="ECO:0000313" key="2">
    <source>
        <dbReference type="EMBL" id="PIR77583.1"/>
    </source>
</evidence>
<dbReference type="Gene3D" id="3.90.25.10">
    <property type="entry name" value="UDP-galactose 4-epimerase, domain 1"/>
    <property type="match status" value="1"/>
</dbReference>
<dbReference type="Gene3D" id="3.40.50.720">
    <property type="entry name" value="NAD(P)-binding Rossmann-like Domain"/>
    <property type="match status" value="1"/>
</dbReference>
<dbReference type="InterPro" id="IPR050177">
    <property type="entry name" value="Lipid_A_modif_metabolic_enz"/>
</dbReference>
<reference evidence="3" key="1">
    <citation type="submission" date="2017-09" db="EMBL/GenBank/DDBJ databases">
        <title>Depth-based differentiation of microbial function through sediment-hosted aquifers and enrichment of novel symbionts in the deep terrestrial subsurface.</title>
        <authorList>
            <person name="Probst A.J."/>
            <person name="Ladd B."/>
            <person name="Jarett J.K."/>
            <person name="Geller-Mcgrath D.E."/>
            <person name="Sieber C.M.K."/>
            <person name="Emerson J.B."/>
            <person name="Anantharaman K."/>
            <person name="Thomas B.C."/>
            <person name="Malmstrom R."/>
            <person name="Stieglmeier M."/>
            <person name="Klingl A."/>
            <person name="Woyke T."/>
            <person name="Ryan C.M."/>
            <person name="Banfield J.F."/>
        </authorList>
    </citation>
    <scope>NUCLEOTIDE SEQUENCE [LARGE SCALE GENOMIC DNA]</scope>
</reference>
<proteinExistence type="predicted"/>
<name>A0A2M6P1H1_9BACT</name>
<organism evidence="2 3">
    <name type="scientific">Candidatus Magasanikbacteria bacterium CG10_big_fil_rev_8_21_14_0_10_38_6</name>
    <dbReference type="NCBI Taxonomy" id="1974647"/>
    <lineage>
        <taxon>Bacteria</taxon>
        <taxon>Candidatus Magasanikiibacteriota</taxon>
    </lineage>
</organism>
<evidence type="ECO:0000313" key="3">
    <source>
        <dbReference type="Proteomes" id="UP000228528"/>
    </source>
</evidence>
<dbReference type="EMBL" id="PFBW01000070">
    <property type="protein sequence ID" value="PIR77583.1"/>
    <property type="molecule type" value="Genomic_DNA"/>
</dbReference>
<gene>
    <name evidence="2" type="ORF">COU30_01640</name>
</gene>
<dbReference type="Proteomes" id="UP000228528">
    <property type="component" value="Unassembled WGS sequence"/>
</dbReference>
<dbReference type="InterPro" id="IPR036291">
    <property type="entry name" value="NAD(P)-bd_dom_sf"/>
</dbReference>
<comment type="caution">
    <text evidence="2">The sequence shown here is derived from an EMBL/GenBank/DDBJ whole genome shotgun (WGS) entry which is preliminary data.</text>
</comment>
<protein>
    <recommendedName>
        <fullName evidence="1">NAD-dependent epimerase/dehydratase domain-containing protein</fullName>
    </recommendedName>
</protein>
<dbReference type="AlphaFoldDB" id="A0A2M6P1H1"/>